<keyword evidence="3 6" id="KW-0378">Hydrolase</keyword>
<keyword evidence="9" id="KW-1185">Reference proteome</keyword>
<gene>
    <name evidence="8" type="ORF">MELIAE_LOCUS3016</name>
</gene>
<feature type="domain" description="Carboxylesterase type B" evidence="7">
    <location>
        <begin position="5"/>
        <end position="559"/>
    </location>
</feature>
<evidence type="ECO:0000256" key="6">
    <source>
        <dbReference type="RuleBase" id="RU361235"/>
    </source>
</evidence>
<evidence type="ECO:0000259" key="7">
    <source>
        <dbReference type="Pfam" id="PF00135"/>
    </source>
</evidence>
<dbReference type="GO" id="GO:0052689">
    <property type="term" value="F:carboxylic ester hydrolase activity"/>
    <property type="evidence" value="ECO:0007669"/>
    <property type="project" value="UniProtKB-KW"/>
</dbReference>
<dbReference type="Pfam" id="PF00135">
    <property type="entry name" value="COesterase"/>
    <property type="match status" value="1"/>
</dbReference>
<dbReference type="PANTHER" id="PTHR43142:SF1">
    <property type="entry name" value="CARBOXYLIC ESTER HYDROLASE"/>
    <property type="match status" value="1"/>
</dbReference>
<evidence type="ECO:0000256" key="3">
    <source>
        <dbReference type="ARBA" id="ARBA00022801"/>
    </source>
</evidence>
<keyword evidence="5" id="KW-0325">Glycoprotein</keyword>
<dbReference type="EC" id="3.1.1.-" evidence="6"/>
<reference evidence="8" key="1">
    <citation type="submission" date="2021-12" db="EMBL/GenBank/DDBJ databases">
        <authorList>
            <person name="King R."/>
        </authorList>
    </citation>
    <scope>NUCLEOTIDE SEQUENCE</scope>
</reference>
<keyword evidence="4" id="KW-1015">Disulfide bond</keyword>
<name>A0A9P0FDZ5_BRAAE</name>
<dbReference type="EMBL" id="OV121133">
    <property type="protein sequence ID" value="CAH0550117.1"/>
    <property type="molecule type" value="Genomic_DNA"/>
</dbReference>
<accession>A0A9P0FDZ5</accession>
<evidence type="ECO:0000256" key="1">
    <source>
        <dbReference type="ARBA" id="ARBA00005964"/>
    </source>
</evidence>
<evidence type="ECO:0000256" key="5">
    <source>
        <dbReference type="ARBA" id="ARBA00023180"/>
    </source>
</evidence>
<dbReference type="AlphaFoldDB" id="A0A9P0FDZ5"/>
<evidence type="ECO:0000256" key="2">
    <source>
        <dbReference type="ARBA" id="ARBA00022487"/>
    </source>
</evidence>
<dbReference type="Proteomes" id="UP001154078">
    <property type="component" value="Chromosome 2"/>
</dbReference>
<organism evidence="8 9">
    <name type="scientific">Brassicogethes aeneus</name>
    <name type="common">Rape pollen beetle</name>
    <name type="synonym">Meligethes aeneus</name>
    <dbReference type="NCBI Taxonomy" id="1431903"/>
    <lineage>
        <taxon>Eukaryota</taxon>
        <taxon>Metazoa</taxon>
        <taxon>Ecdysozoa</taxon>
        <taxon>Arthropoda</taxon>
        <taxon>Hexapoda</taxon>
        <taxon>Insecta</taxon>
        <taxon>Pterygota</taxon>
        <taxon>Neoptera</taxon>
        <taxon>Endopterygota</taxon>
        <taxon>Coleoptera</taxon>
        <taxon>Polyphaga</taxon>
        <taxon>Cucujiformia</taxon>
        <taxon>Nitidulidae</taxon>
        <taxon>Meligethinae</taxon>
        <taxon>Brassicogethes</taxon>
    </lineage>
</organism>
<keyword evidence="2" id="KW-0719">Serine esterase</keyword>
<comment type="similarity">
    <text evidence="1 6">Belongs to the type-B carboxylesterase/lipase family.</text>
</comment>
<proteinExistence type="inferred from homology"/>
<dbReference type="InterPro" id="IPR019826">
    <property type="entry name" value="Carboxylesterase_B_AS"/>
</dbReference>
<dbReference type="InterPro" id="IPR002018">
    <property type="entry name" value="CarbesteraseB"/>
</dbReference>
<dbReference type="Gene3D" id="3.40.50.1820">
    <property type="entry name" value="alpha/beta hydrolase"/>
    <property type="match status" value="1"/>
</dbReference>
<sequence length="567" mass="64550">MSGFIVDTADGKVKGKVCDDYLGGKFFGFYGIPYAKPPIGDLRFKPPQEQEPWQGIKDATKEGPACPSRHLVGQYFMGKEDNCLNLNVFTKHIPKNDEESLKPVMVFIHGGGFVYGNNKGEIYGPQFLLIEDIVLVVVNYRIGVFGFLALEDQSLGISGNAGLKDQVMALKWVQRNIRHFGGDPNNVTLFGQSAGSASTHLHMLSPLSKGLFHKAICQSGVALNLWAKGFPNAKVIARDLGYKETDEKSIFEKLKMESVRKIVNAQYKIDEDLNPDQQRPYCPIIEHPSDEAFLSEDPVEIIKSGRYNKVPFMIGYTSKEGILYALFGKIIPNKLPKNLEHEVPFDLNINGDADKEKIVKKKIRKFYFNNKELTGDTIDEFFHLKGDLGFKYHIQKALELHRSTNENPMYFYIFSHDGPMNLAKDMALKEHRYTTLGTLLLASISQGVNWVNKLAHAWMKKIPEKKIDGPCHCDELSYMFRQSIHPKIEPGSQNDFYVRRMVKLWTNFAMQGHPTPHRQDELLNNIVWEAITKDNLNYLKIDAKLSMDMDPDKAIIDFWDDIYSNKN</sequence>
<evidence type="ECO:0000313" key="9">
    <source>
        <dbReference type="Proteomes" id="UP001154078"/>
    </source>
</evidence>
<dbReference type="PROSITE" id="PS00122">
    <property type="entry name" value="CARBOXYLESTERASE_B_1"/>
    <property type="match status" value="1"/>
</dbReference>
<dbReference type="PANTHER" id="PTHR43142">
    <property type="entry name" value="CARBOXYLIC ESTER HYDROLASE"/>
    <property type="match status" value="1"/>
</dbReference>
<dbReference type="SUPFAM" id="SSF53474">
    <property type="entry name" value="alpha/beta-Hydrolases"/>
    <property type="match status" value="1"/>
</dbReference>
<evidence type="ECO:0000256" key="4">
    <source>
        <dbReference type="ARBA" id="ARBA00023157"/>
    </source>
</evidence>
<evidence type="ECO:0000313" key="8">
    <source>
        <dbReference type="EMBL" id="CAH0550117.1"/>
    </source>
</evidence>
<dbReference type="OrthoDB" id="19653at2759"/>
<protein>
    <recommendedName>
        <fullName evidence="6">Carboxylic ester hydrolase</fullName>
        <ecNumber evidence="6">3.1.1.-</ecNumber>
    </recommendedName>
</protein>
<dbReference type="InterPro" id="IPR029058">
    <property type="entry name" value="AB_hydrolase_fold"/>
</dbReference>